<comment type="caution">
    <text evidence="1">The sequence shown here is derived from an EMBL/GenBank/DDBJ whole genome shotgun (WGS) entry which is preliminary data.</text>
</comment>
<gene>
    <name evidence="1" type="ORF">FA95DRAFT_1614043</name>
</gene>
<dbReference type="EMBL" id="MU276826">
    <property type="protein sequence ID" value="KAI0037614.1"/>
    <property type="molecule type" value="Genomic_DNA"/>
</dbReference>
<evidence type="ECO:0000313" key="2">
    <source>
        <dbReference type="Proteomes" id="UP000814033"/>
    </source>
</evidence>
<proteinExistence type="predicted"/>
<keyword evidence="2" id="KW-1185">Reference proteome</keyword>
<dbReference type="Proteomes" id="UP000814033">
    <property type="component" value="Unassembled WGS sequence"/>
</dbReference>
<accession>A0ACB8R0G0</accession>
<name>A0ACB8R0G0_9AGAM</name>
<evidence type="ECO:0000313" key="1">
    <source>
        <dbReference type="EMBL" id="KAI0037614.1"/>
    </source>
</evidence>
<reference evidence="1" key="1">
    <citation type="submission" date="2021-02" db="EMBL/GenBank/DDBJ databases">
        <authorList>
            <consortium name="DOE Joint Genome Institute"/>
            <person name="Ahrendt S."/>
            <person name="Looney B.P."/>
            <person name="Miyauchi S."/>
            <person name="Morin E."/>
            <person name="Drula E."/>
            <person name="Courty P.E."/>
            <person name="Chicoki N."/>
            <person name="Fauchery L."/>
            <person name="Kohler A."/>
            <person name="Kuo A."/>
            <person name="Labutti K."/>
            <person name="Pangilinan J."/>
            <person name="Lipzen A."/>
            <person name="Riley R."/>
            <person name="Andreopoulos W."/>
            <person name="He G."/>
            <person name="Johnson J."/>
            <person name="Barry K.W."/>
            <person name="Grigoriev I.V."/>
            <person name="Nagy L."/>
            <person name="Hibbett D."/>
            <person name="Henrissat B."/>
            <person name="Matheny P.B."/>
            <person name="Labbe J."/>
            <person name="Martin F."/>
        </authorList>
    </citation>
    <scope>NUCLEOTIDE SEQUENCE</scope>
    <source>
        <strain evidence="1">FP105234-sp</strain>
    </source>
</reference>
<sequence length="736" mass="79515">MSATTPRRLSDESVLRQLDRVFNQWSADAKEAQKLQWVRNMAKAITFGHAYPNVEPRLAQLIVEFRARYQEHGTPEWKELARDALYDASELANDTEVDDDAYFEQMLASDAAPDAFVAPLAPAQPSPSPSPAPLPVPPRRSVPPPFQPTPARAVSLAPIAVEDVPATESSEDGEVHESGDDEIVEVAPPVAEPVVARRRKGESDREFSTRMQFGKAHADALVTRIQVGEFDFQGKAACDYCAKTARYQEHGTPEWKELARDALYDASELANDTEVDDDAYFEQMLASDAAPDAFVAPLAPAQPSPSPSPAPLPVPPPPFQPGPDRAVSLAPIAVEDVPETESSEDGEVHESGDDEIVEVAPPVAEPVVARRRKGESDREFSTRMQFGKAHADALVTRIQVGEFDFQGKAACDYCAKTGSDGRIDCRYKATLKPSGWTVECEKCRKAKKGCQWSEGEARAIILARKTSAATGHKTEAVAPVAGHKRAASTTPDREDDDPAFKAPKRAHATTRKETRASAQGLPLAAAGFSAPLAVSGAPAPTAMEVDAPPAVVPSRQVTAAPQDAPIESQTQRTVPGSERVGSWVQEVAEWKTPSVLEFEDMDAPVAGPSQPATARPTASKGKGKGKALRRHLLPPGPRPRDFAALPAVASLQHLITGPIESVDGTQTAESIALIVQATRTQRANSVATILAQGRIAIDNWWGDVGLINPPLWRAYMAGQVPRIMREEDEWYEVDEE</sequence>
<protein>
    <submittedName>
        <fullName evidence="1">Uncharacterized protein</fullName>
    </submittedName>
</protein>
<reference evidence="1" key="2">
    <citation type="journal article" date="2022" name="New Phytol.">
        <title>Evolutionary transition to the ectomycorrhizal habit in the genomes of a hyperdiverse lineage of mushroom-forming fungi.</title>
        <authorList>
            <person name="Looney B."/>
            <person name="Miyauchi S."/>
            <person name="Morin E."/>
            <person name="Drula E."/>
            <person name="Courty P.E."/>
            <person name="Kohler A."/>
            <person name="Kuo A."/>
            <person name="LaButti K."/>
            <person name="Pangilinan J."/>
            <person name="Lipzen A."/>
            <person name="Riley R."/>
            <person name="Andreopoulos W."/>
            <person name="He G."/>
            <person name="Johnson J."/>
            <person name="Nolan M."/>
            <person name="Tritt A."/>
            <person name="Barry K.W."/>
            <person name="Grigoriev I.V."/>
            <person name="Nagy L.G."/>
            <person name="Hibbett D."/>
            <person name="Henrissat B."/>
            <person name="Matheny P.B."/>
            <person name="Labbe J."/>
            <person name="Martin F.M."/>
        </authorList>
    </citation>
    <scope>NUCLEOTIDE SEQUENCE</scope>
    <source>
        <strain evidence="1">FP105234-sp</strain>
    </source>
</reference>
<organism evidence="1 2">
    <name type="scientific">Auriscalpium vulgare</name>
    <dbReference type="NCBI Taxonomy" id="40419"/>
    <lineage>
        <taxon>Eukaryota</taxon>
        <taxon>Fungi</taxon>
        <taxon>Dikarya</taxon>
        <taxon>Basidiomycota</taxon>
        <taxon>Agaricomycotina</taxon>
        <taxon>Agaricomycetes</taxon>
        <taxon>Russulales</taxon>
        <taxon>Auriscalpiaceae</taxon>
        <taxon>Auriscalpium</taxon>
    </lineage>
</organism>